<evidence type="ECO:0000313" key="7">
    <source>
        <dbReference type="WBParaSite" id="TMUE_3000012972.1"/>
    </source>
</evidence>
<evidence type="ECO:0000259" key="5">
    <source>
        <dbReference type="Pfam" id="PF07859"/>
    </source>
</evidence>
<name>A0A5S6R1D1_TRIMR</name>
<comment type="similarity">
    <text evidence="1">Belongs to the 'GDXG' lipolytic enzyme family.</text>
</comment>
<dbReference type="Pfam" id="PF07859">
    <property type="entry name" value="Abhydrolase_3"/>
    <property type="match status" value="2"/>
</dbReference>
<evidence type="ECO:0000256" key="3">
    <source>
        <dbReference type="PIRSR" id="PIRSR037251-1"/>
    </source>
</evidence>
<feature type="active site" evidence="3 4">
    <location>
        <position position="196"/>
    </location>
</feature>
<keyword evidence="2" id="KW-0378">Hydrolase</keyword>
<protein>
    <submittedName>
        <fullName evidence="7">Alpha/beta hydrolase fold-3 domain-containing protein</fullName>
    </submittedName>
</protein>
<evidence type="ECO:0000313" key="6">
    <source>
        <dbReference type="Proteomes" id="UP000046395"/>
    </source>
</evidence>
<dbReference type="InterPro" id="IPR013094">
    <property type="entry name" value="AB_hydrolase_3"/>
</dbReference>
<feature type="active site" evidence="3">
    <location>
        <position position="358"/>
    </location>
</feature>
<dbReference type="Proteomes" id="UP000046395">
    <property type="component" value="Unassembled WGS sequence"/>
</dbReference>
<dbReference type="PIRSF" id="PIRSF037251">
    <property type="entry name" value="Arylacetamide_deacetylase"/>
    <property type="match status" value="1"/>
</dbReference>
<dbReference type="Gene3D" id="3.40.50.1820">
    <property type="entry name" value="alpha/beta hydrolase"/>
    <property type="match status" value="1"/>
</dbReference>
<proteinExistence type="inferred from homology"/>
<dbReference type="PANTHER" id="PTHR48081:SF8">
    <property type="entry name" value="ALPHA_BETA HYDROLASE FOLD-3 DOMAIN-CONTAINING PROTEIN-RELATED"/>
    <property type="match status" value="1"/>
</dbReference>
<dbReference type="InterPro" id="IPR050300">
    <property type="entry name" value="GDXG_lipolytic_enzyme"/>
</dbReference>
<feature type="active site" evidence="3">
    <location>
        <position position="388"/>
    </location>
</feature>
<dbReference type="GO" id="GO:0052689">
    <property type="term" value="F:carboxylic ester hydrolase activity"/>
    <property type="evidence" value="ECO:0007669"/>
    <property type="project" value="InterPro"/>
</dbReference>
<dbReference type="SUPFAM" id="SSF53474">
    <property type="entry name" value="alpha/beta-Hydrolases"/>
    <property type="match status" value="1"/>
</dbReference>
<dbReference type="AlphaFoldDB" id="A0A5S6R1D1"/>
<dbReference type="InterPro" id="IPR017157">
    <property type="entry name" value="Arylacetamide_deacetylase"/>
</dbReference>
<keyword evidence="6" id="KW-1185">Reference proteome</keyword>
<organism evidence="6 7">
    <name type="scientific">Trichuris muris</name>
    <name type="common">Mouse whipworm</name>
    <dbReference type="NCBI Taxonomy" id="70415"/>
    <lineage>
        <taxon>Eukaryota</taxon>
        <taxon>Metazoa</taxon>
        <taxon>Ecdysozoa</taxon>
        <taxon>Nematoda</taxon>
        <taxon>Enoplea</taxon>
        <taxon>Dorylaimia</taxon>
        <taxon>Trichinellida</taxon>
        <taxon>Trichuridae</taxon>
        <taxon>Trichuris</taxon>
    </lineage>
</organism>
<feature type="domain" description="Alpha/beta hydrolase fold-3" evidence="5">
    <location>
        <begin position="330"/>
        <end position="391"/>
    </location>
</feature>
<dbReference type="InterPro" id="IPR029058">
    <property type="entry name" value="AB_hydrolase_fold"/>
</dbReference>
<feature type="domain" description="Alpha/beta hydrolase fold-3" evidence="5">
    <location>
        <begin position="117"/>
        <end position="276"/>
    </location>
</feature>
<dbReference type="PROSITE" id="PS01174">
    <property type="entry name" value="LIPASE_GDXG_SER"/>
    <property type="match status" value="1"/>
</dbReference>
<evidence type="ECO:0000256" key="2">
    <source>
        <dbReference type="ARBA" id="ARBA00022801"/>
    </source>
</evidence>
<dbReference type="GO" id="GO:0016020">
    <property type="term" value="C:membrane"/>
    <property type="evidence" value="ECO:0007669"/>
    <property type="project" value="InterPro"/>
</dbReference>
<dbReference type="InterPro" id="IPR033140">
    <property type="entry name" value="Lipase_GDXG_put_SER_AS"/>
</dbReference>
<reference evidence="7" key="1">
    <citation type="submission" date="2019-12" db="UniProtKB">
        <authorList>
            <consortium name="WormBaseParasite"/>
        </authorList>
    </citation>
    <scope>IDENTIFICATION</scope>
</reference>
<evidence type="ECO:0000256" key="4">
    <source>
        <dbReference type="PROSITE-ProRule" id="PRU10038"/>
    </source>
</evidence>
<dbReference type="WBParaSite" id="TMUE_3000012972.1">
    <property type="protein sequence ID" value="TMUE_3000012972.1"/>
    <property type="gene ID" value="WBGene00301765"/>
</dbReference>
<dbReference type="PANTHER" id="PTHR48081">
    <property type="entry name" value="AB HYDROLASE SUPERFAMILY PROTEIN C4A8.06C"/>
    <property type="match status" value="1"/>
</dbReference>
<sequence length="416" mass="47787">MLRSGSWLCFLVATVGVAIVVHHLHIPLPVEMSDRWRMQIFEIGARVVYFYPVKAMKYFSVDWQVVWTRLTFHTFCRFLSWIHRLKESHSLKVEDVALAGVPCRVYIPQSPDSQSAIVFIHGGGFVLLNVDGYDMVTRLLAKFSNMVTISVDYRLAPEHRFPSAVDDCENVIVYLLSEGYKKYNVSNDRIIIAGDSAGGNLAAVVTQRLRNKGVIPRLKLQVLIYPLVQFSDFLTPSYQMAHRLYGGTSLPDPESIVRWSLLYFGIDAMYTDKVLKNMHVSHSLRPIFLRHQNHNLLPSAYRDPSFYNNSETNVLPSHIDHLLAKMMRRFLLDWQASPLMQPDMSRLPPALVVTTQFDPLRDEGYWYVQRLRKAGVNVTHLHYERGFHAMLNLHTEMSIGRKALHDIAAFVRSNVS</sequence>
<evidence type="ECO:0000256" key="1">
    <source>
        <dbReference type="ARBA" id="ARBA00010515"/>
    </source>
</evidence>
<dbReference type="STRING" id="70415.A0A5S6R1D1"/>
<accession>A0A5S6R1D1</accession>